<evidence type="ECO:0000313" key="3">
    <source>
        <dbReference type="Proteomes" id="UP000050867"/>
    </source>
</evidence>
<name>A0A0T6LXN4_WENVI</name>
<dbReference type="RefSeq" id="WP_018383627.1">
    <property type="nucleotide sequence ID" value="NZ_LLZU01000003.1"/>
</dbReference>
<sequence length="152" mass="15193">MVDAVALSGEITPVVTAAVAAYGAAVLTRVQDTTADATVSLGQRVLRRITGRPGEQPGVEDAVADLADDPDDPDAQAALRMQVRKALLADDALAEDIARLVAGAPGVTVTASGDRSVAAQTIHGNVSTGDTVHITPGAGRADGVNGAGPHPN</sequence>
<protein>
    <submittedName>
        <fullName evidence="2">Uncharacterized protein</fullName>
    </submittedName>
</protein>
<dbReference type="EMBL" id="LLZU01000003">
    <property type="protein sequence ID" value="KRV50891.1"/>
    <property type="molecule type" value="Genomic_DNA"/>
</dbReference>
<accession>A0A0T6LXN4</accession>
<keyword evidence="3" id="KW-1185">Reference proteome</keyword>
<feature type="region of interest" description="Disordered" evidence="1">
    <location>
        <begin position="122"/>
        <end position="152"/>
    </location>
</feature>
<dbReference type="eggNOG" id="ENOG5033GWP">
    <property type="taxonomic scope" value="Bacteria"/>
</dbReference>
<comment type="caution">
    <text evidence="2">The sequence shown here is derived from an EMBL/GenBank/DDBJ whole genome shotgun (WGS) entry which is preliminary data.</text>
</comment>
<dbReference type="Proteomes" id="UP000050867">
    <property type="component" value="Unassembled WGS sequence"/>
</dbReference>
<evidence type="ECO:0000256" key="1">
    <source>
        <dbReference type="SAM" id="MobiDB-lite"/>
    </source>
</evidence>
<proteinExistence type="predicted"/>
<reference evidence="2 3" key="1">
    <citation type="submission" date="2015-10" db="EMBL/GenBank/DDBJ databases">
        <title>Draft genome sequence of pyrrolomycin-producing Streptomyces vitaminophilus.</title>
        <authorList>
            <person name="Graham D.E."/>
            <person name="Mahan K.M."/>
            <person name="Klingeman D.M."/>
            <person name="Hettich R.L."/>
            <person name="Parry R.J."/>
        </authorList>
    </citation>
    <scope>NUCLEOTIDE SEQUENCE [LARGE SCALE GENOMIC DNA]</scope>
    <source>
        <strain evidence="2 3">ATCC 31673</strain>
    </source>
</reference>
<organism evidence="2 3">
    <name type="scientific">Wenjunlia vitaminophila</name>
    <name type="common">Streptomyces vitaminophilus</name>
    <dbReference type="NCBI Taxonomy" id="76728"/>
    <lineage>
        <taxon>Bacteria</taxon>
        <taxon>Bacillati</taxon>
        <taxon>Actinomycetota</taxon>
        <taxon>Actinomycetes</taxon>
        <taxon>Kitasatosporales</taxon>
        <taxon>Streptomycetaceae</taxon>
        <taxon>Wenjunlia</taxon>
    </lineage>
</organism>
<dbReference type="AlphaFoldDB" id="A0A0T6LXN4"/>
<evidence type="ECO:0000313" key="2">
    <source>
        <dbReference type="EMBL" id="KRV50891.1"/>
    </source>
</evidence>
<gene>
    <name evidence="2" type="ORF">AQ490_13135</name>
</gene>